<reference evidence="1" key="1">
    <citation type="submission" date="2021-06" db="EMBL/GenBank/DDBJ databases">
        <authorList>
            <person name="Kallberg Y."/>
            <person name="Tangrot J."/>
            <person name="Rosling A."/>
        </authorList>
    </citation>
    <scope>NUCLEOTIDE SEQUENCE</scope>
    <source>
        <strain evidence="1">28 12/20/2015</strain>
    </source>
</reference>
<protein>
    <submittedName>
        <fullName evidence="1">4686_t:CDS:1</fullName>
    </submittedName>
</protein>
<name>A0ACA9QEY7_9GLOM</name>
<sequence length="179" mass="19801">MKTQQASTKTRVTKTQDKNGTLILASTVTNSLNRTQIGLVTKKMGTNTMNSTKESWAETTTKKLTAQLITPLQQKYISNESLGNSLAFKSQNKLKVGVNLTLSVGKDQATEDLNVTQLKIDDAQLKPAANLQTTLPINEDLSQTPIHSSDLDTNLNSYFNITETETQYKEKNIVPQIKK</sequence>
<evidence type="ECO:0000313" key="1">
    <source>
        <dbReference type="EMBL" id="CAG8749773.1"/>
    </source>
</evidence>
<accession>A0ACA9QEY7</accession>
<keyword evidence="2" id="KW-1185">Reference proteome</keyword>
<evidence type="ECO:0000313" key="2">
    <source>
        <dbReference type="Proteomes" id="UP000789366"/>
    </source>
</evidence>
<gene>
    <name evidence="1" type="ORF">SPELUC_LOCUS14409</name>
</gene>
<proteinExistence type="predicted"/>
<dbReference type="EMBL" id="CAJVPW010042177">
    <property type="protein sequence ID" value="CAG8749773.1"/>
    <property type="molecule type" value="Genomic_DNA"/>
</dbReference>
<dbReference type="Proteomes" id="UP000789366">
    <property type="component" value="Unassembled WGS sequence"/>
</dbReference>
<comment type="caution">
    <text evidence="1">The sequence shown here is derived from an EMBL/GenBank/DDBJ whole genome shotgun (WGS) entry which is preliminary data.</text>
</comment>
<organism evidence="1 2">
    <name type="scientific">Cetraspora pellucida</name>
    <dbReference type="NCBI Taxonomy" id="1433469"/>
    <lineage>
        <taxon>Eukaryota</taxon>
        <taxon>Fungi</taxon>
        <taxon>Fungi incertae sedis</taxon>
        <taxon>Mucoromycota</taxon>
        <taxon>Glomeromycotina</taxon>
        <taxon>Glomeromycetes</taxon>
        <taxon>Diversisporales</taxon>
        <taxon>Gigasporaceae</taxon>
        <taxon>Cetraspora</taxon>
    </lineage>
</organism>